<name>A0A133NS61_GARVA</name>
<comment type="caution">
    <text evidence="1">The sequence shown here is derived from an EMBL/GenBank/DDBJ whole genome shotgun (WGS) entry which is preliminary data.</text>
</comment>
<dbReference type="AlphaFoldDB" id="A0A133NS61"/>
<dbReference type="Proteomes" id="UP000070558">
    <property type="component" value="Unassembled WGS sequence"/>
</dbReference>
<dbReference type="EMBL" id="LRQA01000014">
    <property type="protein sequence ID" value="KXA19115.1"/>
    <property type="molecule type" value="Genomic_DNA"/>
</dbReference>
<proteinExistence type="predicted"/>
<accession>A0A133NS61</accession>
<evidence type="ECO:0000313" key="2">
    <source>
        <dbReference type="Proteomes" id="UP000070558"/>
    </source>
</evidence>
<reference evidence="1 2" key="1">
    <citation type="submission" date="2016-01" db="EMBL/GenBank/DDBJ databases">
        <authorList>
            <person name="Oliw E.H."/>
        </authorList>
    </citation>
    <scope>NUCLEOTIDE SEQUENCE [LARGE SCALE GENOMIC DNA]</scope>
    <source>
        <strain evidence="1 2">GED7760B</strain>
    </source>
</reference>
<evidence type="ECO:0000313" key="1">
    <source>
        <dbReference type="EMBL" id="KXA19115.1"/>
    </source>
</evidence>
<organism evidence="1 2">
    <name type="scientific">Gardnerella vaginalis</name>
    <dbReference type="NCBI Taxonomy" id="2702"/>
    <lineage>
        <taxon>Bacteria</taxon>
        <taxon>Bacillati</taxon>
        <taxon>Actinomycetota</taxon>
        <taxon>Actinomycetes</taxon>
        <taxon>Bifidobacteriales</taxon>
        <taxon>Bifidobacteriaceae</taxon>
        <taxon>Gardnerella</taxon>
    </lineage>
</organism>
<feature type="non-terminal residue" evidence="1">
    <location>
        <position position="1"/>
    </location>
</feature>
<gene>
    <name evidence="1" type="ORF">HMPREF3216_00201</name>
</gene>
<protein>
    <submittedName>
        <fullName evidence="1">Uncharacterized protein</fullName>
    </submittedName>
</protein>
<sequence length="42" mass="4869">ILNQSINTKFPAASLFTSQQISNLITWRNKSYREQKEVGWAV</sequence>
<dbReference type="PATRIC" id="fig|2702.99.peg.201"/>